<evidence type="ECO:0000313" key="2">
    <source>
        <dbReference type="Proteomes" id="UP001631969"/>
    </source>
</evidence>
<keyword evidence="2" id="KW-1185">Reference proteome</keyword>
<dbReference type="EMBL" id="JBJURJ010000004">
    <property type="protein sequence ID" value="MFM9328132.1"/>
    <property type="molecule type" value="Genomic_DNA"/>
</dbReference>
<reference evidence="1" key="1">
    <citation type="submission" date="2024-12" db="EMBL/GenBank/DDBJ databases">
        <authorList>
            <person name="Wu N."/>
        </authorList>
    </citation>
    <scope>NUCLEOTIDE SEQUENCE</scope>
    <source>
        <strain evidence="1">P15</strain>
    </source>
</reference>
<sequence length="141" mass="16014">MLLPIQLSPASPEPMYHQIEVQLRGLILGGKLTEGTPLPSIRELALDLSCSVITIRRVYQDLENEGLIRTRQGTGTFVARVETEDRERNRLETVSRAFREAVSTASRYDCSPEEMRRLLEQAIAERKLESRQDGKGEHAHE</sequence>
<name>A0ACC7NUU0_9BACL</name>
<dbReference type="Proteomes" id="UP001631969">
    <property type="component" value="Unassembled WGS sequence"/>
</dbReference>
<evidence type="ECO:0000313" key="1">
    <source>
        <dbReference type="EMBL" id="MFM9328132.1"/>
    </source>
</evidence>
<proteinExistence type="predicted"/>
<accession>A0ACC7NUU0</accession>
<comment type="caution">
    <text evidence="1">The sequence shown here is derived from an EMBL/GenBank/DDBJ whole genome shotgun (WGS) entry which is preliminary data.</text>
</comment>
<protein>
    <submittedName>
        <fullName evidence="1">GntR family transcriptional regulator</fullName>
    </submittedName>
</protein>
<organism evidence="1 2">
    <name type="scientific">Paenibacillus mesotrionivorans</name>
    <dbReference type="NCBI Taxonomy" id="3160968"/>
    <lineage>
        <taxon>Bacteria</taxon>
        <taxon>Bacillati</taxon>
        <taxon>Bacillota</taxon>
        <taxon>Bacilli</taxon>
        <taxon>Bacillales</taxon>
        <taxon>Paenibacillaceae</taxon>
        <taxon>Paenibacillus</taxon>
    </lineage>
</organism>
<gene>
    <name evidence="1" type="ORF">ACI1P1_07535</name>
</gene>